<proteinExistence type="predicted"/>
<keyword evidence="2" id="KW-1185">Reference proteome</keyword>
<reference evidence="1" key="1">
    <citation type="submission" date="2023-04" db="EMBL/GenBank/DDBJ databases">
        <title>A chromosome-level genome assembly of the parasitoid wasp Eretmocerus hayati.</title>
        <authorList>
            <person name="Zhong Y."/>
            <person name="Liu S."/>
            <person name="Liu Y."/>
        </authorList>
    </citation>
    <scope>NUCLEOTIDE SEQUENCE</scope>
    <source>
        <strain evidence="1">ZJU_SS_LIU_2023</strain>
    </source>
</reference>
<sequence length="162" mass="18413">MNFSRDDLKSRLDETEVITDEYPKDYFKTSQLLRRGEKRVDWIFRRIDEGLTPTLYLVREDDGMDELLRKANQADDPLIWCRFLTNCRGEFVEDSIEVDAAGVLLPEKSLELEMLLGGILDEIEVLPLDDVNLLSLPAHIAVIVGVISLLVVVAASWGFLFG</sequence>
<dbReference type="EMBL" id="CM056744">
    <property type="protein sequence ID" value="KAJ8668239.1"/>
    <property type="molecule type" value="Genomic_DNA"/>
</dbReference>
<organism evidence="1 2">
    <name type="scientific">Eretmocerus hayati</name>
    <dbReference type="NCBI Taxonomy" id="131215"/>
    <lineage>
        <taxon>Eukaryota</taxon>
        <taxon>Metazoa</taxon>
        <taxon>Ecdysozoa</taxon>
        <taxon>Arthropoda</taxon>
        <taxon>Hexapoda</taxon>
        <taxon>Insecta</taxon>
        <taxon>Pterygota</taxon>
        <taxon>Neoptera</taxon>
        <taxon>Endopterygota</taxon>
        <taxon>Hymenoptera</taxon>
        <taxon>Apocrita</taxon>
        <taxon>Proctotrupomorpha</taxon>
        <taxon>Chalcidoidea</taxon>
        <taxon>Aphelinidae</taxon>
        <taxon>Aphelininae</taxon>
        <taxon>Eretmocerus</taxon>
    </lineage>
</organism>
<name>A0ACC2ND14_9HYME</name>
<evidence type="ECO:0000313" key="2">
    <source>
        <dbReference type="Proteomes" id="UP001239111"/>
    </source>
</evidence>
<dbReference type="Proteomes" id="UP001239111">
    <property type="component" value="Chromosome 4"/>
</dbReference>
<evidence type="ECO:0000313" key="1">
    <source>
        <dbReference type="EMBL" id="KAJ8668239.1"/>
    </source>
</evidence>
<gene>
    <name evidence="1" type="ORF">QAD02_009902</name>
</gene>
<protein>
    <submittedName>
        <fullName evidence="1">Uncharacterized protein</fullName>
    </submittedName>
</protein>
<accession>A0ACC2ND14</accession>
<comment type="caution">
    <text evidence="1">The sequence shown here is derived from an EMBL/GenBank/DDBJ whole genome shotgun (WGS) entry which is preliminary data.</text>
</comment>